<accession>A0A168CAY2</accession>
<dbReference type="GeneID" id="30018013"/>
<organism evidence="1 2">
    <name type="scientific">Cordyceps fumosorosea (strain ARSEF 2679)</name>
    <name type="common">Isaria fumosorosea</name>
    <dbReference type="NCBI Taxonomy" id="1081104"/>
    <lineage>
        <taxon>Eukaryota</taxon>
        <taxon>Fungi</taxon>
        <taxon>Dikarya</taxon>
        <taxon>Ascomycota</taxon>
        <taxon>Pezizomycotina</taxon>
        <taxon>Sordariomycetes</taxon>
        <taxon>Hypocreomycetidae</taxon>
        <taxon>Hypocreales</taxon>
        <taxon>Cordycipitaceae</taxon>
        <taxon>Cordyceps</taxon>
    </lineage>
</organism>
<sequence length="539" mass="60860">MPRPYSPYNGSEPTRTCYLDRENTVAAPDIYAYDGVPRHMPAPLLGSYELLRIRDDVCFDRFGRYGPYGLGYGPALGGVGFENETEHAHSEHVWTGTGQIDYRRVDWADAQQRCRDANNEAMRGSESRTAVVVRAYEGYTWTPMAVLNLRAMVTELALKTGGAYSVHVLLQVKDARFPVEAAADPTVRYAYLARHGVPAEFRGLVTLWSEPQMRRAYPGDFPPSFRNPTGKGVHDVYRSPHLALQEFAEAHPEYAHFWNWELDARVLGSYFEMLDGIGRWADARPRELLWEHAERYYIPRHHGSWEDFTRAVRKQQRESGRLELPPEPLRADWRTRLEDGGDVLPADCAWQPATCGVGEPADLVTLSPIFDVLGSSWFFADDATGYPASLRATLPRRAAIVTAGRYSRRLLAAMREEVRGHGRTMFAEMFPASAALHHGLKAVYAPHPVHAGRRWERAAAVDQHFNSGARGSTSGRGGPFSLSTERVHDVASWYYRSSFAQSLWRRWLGYGEDGGEEEGGRMCLRSMLLHPIKHEHPSE</sequence>
<dbReference type="EMBL" id="AZHB01000003">
    <property type="protein sequence ID" value="OAA71170.1"/>
    <property type="molecule type" value="Genomic_DNA"/>
</dbReference>
<dbReference type="PANTHER" id="PTHR36205">
    <property type="entry name" value="CHROMOSOME 19, WHOLE GENOME SHOTGUN SEQUENCE"/>
    <property type="match status" value="1"/>
</dbReference>
<dbReference type="RefSeq" id="XP_018707051.1">
    <property type="nucleotide sequence ID" value="XM_018845328.1"/>
</dbReference>
<reference evidence="1 2" key="1">
    <citation type="journal article" date="2016" name="Genome Biol. Evol.">
        <title>Divergent and convergent evolution of fungal pathogenicity.</title>
        <authorList>
            <person name="Shang Y."/>
            <person name="Xiao G."/>
            <person name="Zheng P."/>
            <person name="Cen K."/>
            <person name="Zhan S."/>
            <person name="Wang C."/>
        </authorList>
    </citation>
    <scope>NUCLEOTIDE SEQUENCE [LARGE SCALE GENOMIC DNA]</scope>
    <source>
        <strain evidence="1 2">ARSEF 2679</strain>
    </source>
</reference>
<dbReference type="AlphaFoldDB" id="A0A168CAY2"/>
<evidence type="ECO:0008006" key="3">
    <source>
        <dbReference type="Google" id="ProtNLM"/>
    </source>
</evidence>
<evidence type="ECO:0000313" key="1">
    <source>
        <dbReference type="EMBL" id="OAA71170.1"/>
    </source>
</evidence>
<dbReference type="PANTHER" id="PTHR36205:SF3">
    <property type="entry name" value="MAJOR FACILITATOR SUPERFAMILY TRANSPORTER"/>
    <property type="match status" value="1"/>
</dbReference>
<evidence type="ECO:0000313" key="2">
    <source>
        <dbReference type="Proteomes" id="UP000076744"/>
    </source>
</evidence>
<dbReference type="Proteomes" id="UP000076744">
    <property type="component" value="Unassembled WGS sequence"/>
</dbReference>
<dbReference type="InterPro" id="IPR021822">
    <property type="entry name" value="DUF3405"/>
</dbReference>
<name>A0A168CAY2_CORFA</name>
<keyword evidence="2" id="KW-1185">Reference proteome</keyword>
<dbReference type="Pfam" id="PF11885">
    <property type="entry name" value="DUF3405"/>
    <property type="match status" value="2"/>
</dbReference>
<gene>
    <name evidence="1" type="ORF">ISF_01721</name>
</gene>
<proteinExistence type="predicted"/>
<comment type="caution">
    <text evidence="1">The sequence shown here is derived from an EMBL/GenBank/DDBJ whole genome shotgun (WGS) entry which is preliminary data.</text>
</comment>
<protein>
    <recommendedName>
        <fullName evidence="3">Major facilitator superfamily transporter</fullName>
    </recommendedName>
</protein>
<dbReference type="OrthoDB" id="3353407at2759"/>